<protein>
    <recommendedName>
        <fullName evidence="4">CcoQ/FixQ family Cbb3-type cytochrome c oxidase assembly chaperone</fullName>
    </recommendedName>
</protein>
<reference evidence="3" key="1">
    <citation type="journal article" date="2019" name="Int. J. Syst. Evol. Microbiol.">
        <title>The Global Catalogue of Microorganisms (GCM) 10K type strain sequencing project: providing services to taxonomists for standard genome sequencing and annotation.</title>
        <authorList>
            <consortium name="The Broad Institute Genomics Platform"/>
            <consortium name="The Broad Institute Genome Sequencing Center for Infectious Disease"/>
            <person name="Wu L."/>
            <person name="Ma J."/>
        </authorList>
    </citation>
    <scope>NUCLEOTIDE SEQUENCE [LARGE SCALE GENOMIC DNA]</scope>
    <source>
        <strain evidence="3">JCM 17110</strain>
    </source>
</reference>
<dbReference type="RefSeq" id="WP_344954687.1">
    <property type="nucleotide sequence ID" value="NZ_BAABCX010000001.1"/>
</dbReference>
<feature type="transmembrane region" description="Helical" evidence="1">
    <location>
        <begin position="12"/>
        <end position="33"/>
    </location>
</feature>
<evidence type="ECO:0008006" key="4">
    <source>
        <dbReference type="Google" id="ProtNLM"/>
    </source>
</evidence>
<dbReference type="Pfam" id="PF05545">
    <property type="entry name" value="FixQ"/>
    <property type="match status" value="1"/>
</dbReference>
<keyword evidence="1" id="KW-1133">Transmembrane helix</keyword>
<evidence type="ECO:0000313" key="2">
    <source>
        <dbReference type="EMBL" id="GAA3529933.1"/>
    </source>
</evidence>
<dbReference type="InterPro" id="IPR008621">
    <property type="entry name" value="Cbb3-typ_cyt_oxidase_comp"/>
</dbReference>
<sequence length="72" mass="8159">MDFSTLEGLKPMLISIQTLVLFVLFICLVLWAYSKRRKSTFDELANSIFDEEEQAAGQYQGTDPDRAGAIKK</sequence>
<evidence type="ECO:0000256" key="1">
    <source>
        <dbReference type="SAM" id="Phobius"/>
    </source>
</evidence>
<keyword evidence="1" id="KW-0472">Membrane</keyword>
<comment type="caution">
    <text evidence="2">The sequence shown here is derived from an EMBL/GenBank/DDBJ whole genome shotgun (WGS) entry which is preliminary data.</text>
</comment>
<keyword evidence="1" id="KW-0812">Transmembrane</keyword>
<proteinExistence type="predicted"/>
<organism evidence="2 3">
    <name type="scientific">Zobellella aerophila</name>
    <dbReference type="NCBI Taxonomy" id="870480"/>
    <lineage>
        <taxon>Bacteria</taxon>
        <taxon>Pseudomonadati</taxon>
        <taxon>Pseudomonadota</taxon>
        <taxon>Gammaproteobacteria</taxon>
        <taxon>Aeromonadales</taxon>
        <taxon>Aeromonadaceae</taxon>
        <taxon>Zobellella</taxon>
    </lineage>
</organism>
<gene>
    <name evidence="2" type="ORF">GCM10022394_06470</name>
</gene>
<dbReference type="Proteomes" id="UP001500795">
    <property type="component" value="Unassembled WGS sequence"/>
</dbReference>
<name>A0ABP6VA35_9GAMM</name>
<keyword evidence="3" id="KW-1185">Reference proteome</keyword>
<dbReference type="CDD" id="cd01324">
    <property type="entry name" value="cbb3_Oxidase_CcoQ"/>
    <property type="match status" value="1"/>
</dbReference>
<dbReference type="EMBL" id="BAABCX010000001">
    <property type="protein sequence ID" value="GAA3529933.1"/>
    <property type="molecule type" value="Genomic_DNA"/>
</dbReference>
<accession>A0ABP6VA35</accession>
<evidence type="ECO:0000313" key="3">
    <source>
        <dbReference type="Proteomes" id="UP001500795"/>
    </source>
</evidence>